<organism evidence="6 7">
    <name type="scientific">Thraustotheca clavata</name>
    <dbReference type="NCBI Taxonomy" id="74557"/>
    <lineage>
        <taxon>Eukaryota</taxon>
        <taxon>Sar</taxon>
        <taxon>Stramenopiles</taxon>
        <taxon>Oomycota</taxon>
        <taxon>Saprolegniomycetes</taxon>
        <taxon>Saprolegniales</taxon>
        <taxon>Achlyaceae</taxon>
        <taxon>Thraustotheca</taxon>
    </lineage>
</organism>
<keyword evidence="2" id="KW-0813">Transport</keyword>
<dbReference type="GO" id="GO:0006869">
    <property type="term" value="P:lipid transport"/>
    <property type="evidence" value="ECO:0007669"/>
    <property type="project" value="UniProtKB-KW"/>
</dbReference>
<dbReference type="InterPro" id="IPR026854">
    <property type="entry name" value="VPS13_N"/>
</dbReference>
<dbReference type="STRING" id="74557.A0A1V9ZD75"/>
<dbReference type="PANTHER" id="PTHR16166">
    <property type="entry name" value="VACUOLAR PROTEIN SORTING-ASSOCIATED PROTEIN VPS13"/>
    <property type="match status" value="1"/>
</dbReference>
<dbReference type="InterPro" id="IPR009543">
    <property type="entry name" value="VPS13_VAB"/>
</dbReference>
<comment type="similarity">
    <text evidence="1">Belongs to the VPS13 family.</text>
</comment>
<reference evidence="6 7" key="1">
    <citation type="journal article" date="2014" name="Genome Biol. Evol.">
        <title>The secreted proteins of Achlya hypogyna and Thraustotheca clavata identify the ancestral oomycete secretome and reveal gene acquisitions by horizontal gene transfer.</title>
        <authorList>
            <person name="Misner I."/>
            <person name="Blouin N."/>
            <person name="Leonard G."/>
            <person name="Richards T.A."/>
            <person name="Lane C.E."/>
        </authorList>
    </citation>
    <scope>NUCLEOTIDE SEQUENCE [LARGE SCALE GENOMIC DNA]</scope>
    <source>
        <strain evidence="6 7">ATCC 34112</strain>
    </source>
</reference>
<gene>
    <name evidence="6" type="ORF">THRCLA_07477</name>
</gene>
<proteinExistence type="inferred from homology"/>
<accession>A0A1V9ZD75</accession>
<dbReference type="CDD" id="cd00136">
    <property type="entry name" value="PDZ_canonical"/>
    <property type="match status" value="1"/>
</dbReference>
<keyword evidence="3" id="KW-0445">Lipid transport</keyword>
<evidence type="ECO:0000259" key="5">
    <source>
        <dbReference type="Pfam" id="PF25036"/>
    </source>
</evidence>
<dbReference type="GO" id="GO:0006623">
    <property type="term" value="P:protein targeting to vacuole"/>
    <property type="evidence" value="ECO:0007669"/>
    <property type="project" value="TreeGrafter"/>
</dbReference>
<dbReference type="EMBL" id="JNBS01002010">
    <property type="protein sequence ID" value="OQR95897.1"/>
    <property type="molecule type" value="Genomic_DNA"/>
</dbReference>
<dbReference type="Proteomes" id="UP000243217">
    <property type="component" value="Unassembled WGS sequence"/>
</dbReference>
<evidence type="ECO:0000313" key="6">
    <source>
        <dbReference type="EMBL" id="OQR95897.1"/>
    </source>
</evidence>
<dbReference type="GO" id="GO:0045053">
    <property type="term" value="P:protein retention in Golgi apparatus"/>
    <property type="evidence" value="ECO:0007669"/>
    <property type="project" value="TreeGrafter"/>
</dbReference>
<dbReference type="InterPro" id="IPR026847">
    <property type="entry name" value="VPS13"/>
</dbReference>
<evidence type="ECO:0000256" key="3">
    <source>
        <dbReference type="ARBA" id="ARBA00023055"/>
    </source>
</evidence>
<protein>
    <submittedName>
        <fullName evidence="6">Vacuolar protein sorting-associated protein</fullName>
    </submittedName>
</protein>
<dbReference type="Pfam" id="PF12624">
    <property type="entry name" value="VPS13_N"/>
    <property type="match status" value="1"/>
</dbReference>
<keyword evidence="7" id="KW-1185">Reference proteome</keyword>
<dbReference type="OrthoDB" id="428159at2759"/>
<dbReference type="PANTHER" id="PTHR16166:SF93">
    <property type="entry name" value="INTERMEMBRANE LIPID TRANSFER PROTEIN VPS13"/>
    <property type="match status" value="1"/>
</dbReference>
<evidence type="ECO:0000313" key="7">
    <source>
        <dbReference type="Proteomes" id="UP000243217"/>
    </source>
</evidence>
<dbReference type="Pfam" id="PF25036">
    <property type="entry name" value="VPS13_VAB"/>
    <property type="match status" value="1"/>
</dbReference>
<feature type="domain" description="Chorein N-terminal" evidence="4">
    <location>
        <begin position="4"/>
        <end position="869"/>
    </location>
</feature>
<feature type="domain" description="Vacuolar protein sorting-associated protein 13 VPS13 adaptor binding" evidence="5">
    <location>
        <begin position="1746"/>
        <end position="2211"/>
    </location>
</feature>
<evidence type="ECO:0000256" key="1">
    <source>
        <dbReference type="ARBA" id="ARBA00006545"/>
    </source>
</evidence>
<name>A0A1V9ZD75_9STRA</name>
<evidence type="ECO:0000259" key="4">
    <source>
        <dbReference type="Pfam" id="PF12624"/>
    </source>
</evidence>
<dbReference type="InterPro" id="IPR036034">
    <property type="entry name" value="PDZ_sf"/>
</dbReference>
<sequence>MAKAVISSILQSQLGKYVDGLAPESLQVGLWSGELLLTNLKLKPLALAELNLPIKVLHGAIGKVHVLVPWNQLGSASVQITLEGIYGVAVPNTELPSEEEVLMGIRNRLERAELMRQHQLQSADGSTQQQEDSTFLTRLTTRIIDNLQIIIKDFHLRYEDVISNPALPFTCGIFFEKFSLETTDENGNKIFVDNTEKKGLTHKVVQVKNFAVYWDRLDPSQSMRNLAAFESKMRNIIYDTQAFEQSDRQWLLVPPCTMRVQLTKNESQIYSKTAPKYAIRALARGLTFGLSREQYDDMLFMHKAFLSRRAVEAHFWEHRHRPFLALEHYPIVWWDYATRFILATTLKSKRGSRFRWTVMQKMSRDRKMYIALYKQQRLVKTTTLTTSQLSYIQRLEDTFPMELVLRLREVAEKQYSDQKKAEAVAEPPATSSWYGFFFGESKTTTTSSIANDVFSDTGKADLKQAYDEIVALDEMTLPSDCYLLTVDLALVNGTVNLFGYEKSLLLSSNLSGSLALQVKPDQSWTSQLHLDALDIMNHRVAIDCASHHFCKLTDGSEIPFALSVAMPSTESMQIRLAAEPLQLILDPVFLLLLKDFFCGSVTSRQLDDVWAFATSSVQSYVFAEQEEADMLAAISMMETMEYDVIVDMKAPILLLPEDATTDASATIVFDFGRLKLTDMPPTSSHVNSWQIELSDMQVLLRPENGFSAVDSGIALMPQFNMTCNIDNMFREISGKPMLAVSANLPALKVFLSESNLLLLGRIHGSIYSQSQNAIQHSSIDVDDVDEPEFTPITKKSSTDREAYALAVSWKIATIDIELADSFQVHLGDTSFLYDMYTTKSIMVAQLNKFSVEDKAHDPSSPFYYLIKTGEENSHLVLMKATSSSHPNRVADTLVDVEFQVLDVQWNPSSILVLYTLFTSYSSSISTVSTPPTLVKASSSTVVPVVSGKPALKLSATLKEFSVAFNKDDLDRRLVRASMADATLEYSSMHDEAYFIDGTLGNFVVTDYSVPKHEMYCPFLGRDTTESDSSQNLLEFKYAVEATLLPTIDVHLHAIRIVYVHQQILELSDYLFQGVLGSLVNATLMNATQLLLKEEPAALKMHVIVEKPRIIIPMNPLDESHLVLDASSLEITHFPESKAAYVNGRIITLDDDQVVDVYSSDLKYIVLNQVMLYSGSNTDNYEPVIDAPLELGIDIHDIVSTKLTAMEGTVRLPRFSITCSMPHLHMSLEKHQYIMLVRILQENIGAASLYEENTSHSVSIGNIYRPAVDYEYARTDLEMATMKLAFSMASFECSLKGTGVNLVASNFNVGLFMIENLNPYIDVGLAILNMQLDSVKWLDCAEETKIRYEWDDIKKTRTMDLIVSDASGTVLPRALVKLADFFYMDANSFQQQPSAEIAVAEAEYEFHVNLIANKVGLSFPSDITDFDKPLLTISSDFDIKYDMFPVSDQYPIRQSLFVAAKSFETYLQHTNRQGCATSSVQIMEPCTVQAKYDKYATAQEVLEFDVSTVQVFVSYEDAQLITKVLDAMKNDVASVNSKDGLEALQSSTNMSANLMTETSRRITLDFKSMQLTLINDCDGCDMGLLQLRLPTCQFFVNANTNAEYLSITGGGDISFEATYYNPDSREWQPLCAEWKVNATVMASLAHVKSVNTLNRMDWHVSADPVKFKITHGLLEALASAGETWTNNKSKQTLQSPCTIKNESGLPIRFWWSAHPENVQLVDNGSSTQIHYVHVQGKGHGVTRTYTAHQREQGTVCLDLLGLDCQPVQGIVAEQLGPRTYSLIEEAGGLSSFRLTCTSQLVGGHIVLTISSHVRIFSHISQKVQLLVYDPSWPQPMDIGVIEPESSIALPIMYSLGSEIRLRCLGEGWNYSSPIPLSMSSSSLSVSCVHPEKVSYFSVSFEKGQVHLYDPLTIQNKCPVPIFFSAQEGKRGVPVGDQVDVGCSAGIWWCMQQPVFILEVPGCKRSSLLQLKKDSAQFSVVLRRIQDNRPMTILVAVTENEAKAATISLYADIWLINRTDRDLSFGNGYDDDNYHPPQQALCVLDNASMCMYSSSSKTLRVRLQTNWSENINLDPRRMDWQDECLSIFEGRRLYEFGISADYATRHFGVLTTIVTIIPRYLFVNRTPWTIVLLEEDSQNALSSSGSGYADHIIPSGESYALYWMGNSRQLLRASVIDCDGQSSWSKPFNINELNSLELLIPNDVSCPELQVVVKQGGLSQSTFVIDISNIDPNQVEEPRLKTWDMITVDVKLAELSMTLLDTSKEVDLFTGPLLDEVARFTISNIQYNLTKDMDQSDSFLCIRSMALRDLLPRSKYPIVLAPIPGKPQEDFIYVTYKSKQNPKYHFVELLQVKVRRVQLQTTLSFVNRINGLLSETLAHFESERSVDLLAYFTSMNDLSTLTGRKWFFKRFVIEPIQVTVSFTRDKDTSNNPVSNFWLSHLKLKIKDASLDLKGFEIANALATQESVTEALIRSYTTSVKSQALGLIESIQVLPLVTGVVTEGVTSLVSTILGKADSSLASSSFRRESLSNSGIVTKHSRAMQTCTSTGQFQHVIDHLVFDWDGNHTGLEARACLALGIINNSSQSIVIQASLRDGAELRLLPNGRLYMAPGLADWNSDRCLLLFAWGYTPTLLTTGDVGINVQSNAFILQLSKSYKRLQANPGYTATFTLQESQSWWSKHMIVISDELQTITPTINEDRDAYEVLFTESTLGIVAKQENQQTVTVRECCSFSNGQPSPALACGLISPGDRIISVNGVPVQSTQGFKASIVNTTRPIIVRFSRKPVEITAEDDDYNLFG</sequence>
<evidence type="ECO:0000256" key="2">
    <source>
        <dbReference type="ARBA" id="ARBA00022448"/>
    </source>
</evidence>
<dbReference type="SUPFAM" id="SSF50156">
    <property type="entry name" value="PDZ domain-like"/>
    <property type="match status" value="1"/>
</dbReference>
<comment type="caution">
    <text evidence="6">The sequence shown here is derived from an EMBL/GenBank/DDBJ whole genome shotgun (WGS) entry which is preliminary data.</text>
</comment>